<dbReference type="AlphaFoldDB" id="A0A0B6YZW6"/>
<proteinExistence type="predicted"/>
<feature type="non-terminal residue" evidence="3">
    <location>
        <position position="338"/>
    </location>
</feature>
<name>A0A0B6YZW6_9EUPU</name>
<feature type="non-terminal residue" evidence="3">
    <location>
        <position position="1"/>
    </location>
</feature>
<dbReference type="EMBL" id="HACG01014371">
    <property type="protein sequence ID" value="CEK61236.1"/>
    <property type="molecule type" value="Transcribed_RNA"/>
</dbReference>
<feature type="region of interest" description="Disordered" evidence="1">
    <location>
        <begin position="286"/>
        <end position="306"/>
    </location>
</feature>
<dbReference type="PANTHER" id="PTHR46687">
    <property type="entry name" value="PROTEIN DISPATCHED HOMOLOG 3"/>
    <property type="match status" value="1"/>
</dbReference>
<evidence type="ECO:0000256" key="2">
    <source>
        <dbReference type="SAM" id="Phobius"/>
    </source>
</evidence>
<feature type="transmembrane region" description="Helical" evidence="2">
    <location>
        <begin position="176"/>
        <end position="194"/>
    </location>
</feature>
<organism evidence="3">
    <name type="scientific">Arion vulgaris</name>
    <dbReference type="NCBI Taxonomy" id="1028688"/>
    <lineage>
        <taxon>Eukaryota</taxon>
        <taxon>Metazoa</taxon>
        <taxon>Spiralia</taxon>
        <taxon>Lophotrochozoa</taxon>
        <taxon>Mollusca</taxon>
        <taxon>Gastropoda</taxon>
        <taxon>Heterobranchia</taxon>
        <taxon>Euthyneura</taxon>
        <taxon>Panpulmonata</taxon>
        <taxon>Eupulmonata</taxon>
        <taxon>Stylommatophora</taxon>
        <taxon>Helicina</taxon>
        <taxon>Arionoidea</taxon>
        <taxon>Arionidae</taxon>
        <taxon>Arion</taxon>
    </lineage>
</organism>
<feature type="transmembrane region" description="Helical" evidence="2">
    <location>
        <begin position="12"/>
        <end position="30"/>
    </location>
</feature>
<evidence type="ECO:0008006" key="4">
    <source>
        <dbReference type="Google" id="ProtNLM"/>
    </source>
</evidence>
<protein>
    <recommendedName>
        <fullName evidence="4">SSD domain-containing protein</fullName>
    </recommendedName>
</protein>
<dbReference type="GO" id="GO:0005737">
    <property type="term" value="C:cytoplasm"/>
    <property type="evidence" value="ECO:0007669"/>
    <property type="project" value="TreeGrafter"/>
</dbReference>
<keyword evidence="2" id="KW-1133">Transmembrane helix</keyword>
<evidence type="ECO:0000256" key="1">
    <source>
        <dbReference type="SAM" id="MobiDB-lite"/>
    </source>
</evidence>
<reference evidence="3" key="1">
    <citation type="submission" date="2014-12" db="EMBL/GenBank/DDBJ databases">
        <title>Insight into the proteome of Arion vulgaris.</title>
        <authorList>
            <person name="Aradska J."/>
            <person name="Bulat T."/>
            <person name="Smidak R."/>
            <person name="Sarate P."/>
            <person name="Gangsoo J."/>
            <person name="Sialana F."/>
            <person name="Bilban M."/>
            <person name="Lubec G."/>
        </authorList>
    </citation>
    <scope>NUCLEOTIDE SEQUENCE</scope>
    <source>
        <tissue evidence="3">Skin</tissue>
    </source>
</reference>
<sequence>NIASSIPAVYEFGLFMSLIVSSCWISVFVMMPPTLYLHACCIEPIEKYLLSCFSCFESKEVNRDNSSLLQYSQQQGSEYQLYEDDLPMLDVDDGGTSLNNCDEDDGMDDDDMLLIDDPNREPAFQTPNTVNNISDGDTEISQINLETMDDNNMCLGLLLQKMMMFLIDRLVIKGRYIVIGFYALVLISSCFLISRLRLSTHPPQLFRSDTNIQQLLDLKANFTIIDALHCDRCSGLYEIHYSRVGKNDRSQHSSTASTPPTPPELEYPQKLSTKLNLALTTAKPGHTQYPGTAASNRQDDSLNQNFLNSNNQTKYLPMKYLAFGMYKLFSELSSSSNT</sequence>
<evidence type="ECO:0000313" key="3">
    <source>
        <dbReference type="EMBL" id="CEK61236.1"/>
    </source>
</evidence>
<dbReference type="PANTHER" id="PTHR46687:SF1">
    <property type="entry name" value="PROTEIN DISPATCHED HOMOLOG 3"/>
    <property type="match status" value="1"/>
</dbReference>
<keyword evidence="2" id="KW-0812">Transmembrane</keyword>
<accession>A0A0B6YZW6</accession>
<feature type="region of interest" description="Disordered" evidence="1">
    <location>
        <begin position="248"/>
        <end position="267"/>
    </location>
</feature>
<gene>
    <name evidence="3" type="primary">ORF41703</name>
</gene>
<dbReference type="InterPro" id="IPR042480">
    <property type="entry name" value="DISP3"/>
</dbReference>
<keyword evidence="2" id="KW-0472">Membrane</keyword>